<reference evidence="1 2" key="1">
    <citation type="journal article" date="2014" name="PLoS ONE">
        <title>The first complete genome sequence of the class fimbriimonadia in the phylum armatimonadetes.</title>
        <authorList>
            <person name="Hu Z.Y."/>
            <person name="Wang Y.Z."/>
            <person name="Im W.T."/>
            <person name="Wang S.Y."/>
            <person name="Zhao G.P."/>
            <person name="Zheng H.J."/>
            <person name="Quan Z.X."/>
        </authorList>
    </citation>
    <scope>NUCLEOTIDE SEQUENCE [LARGE SCALE GENOMIC DNA]</scope>
    <source>
        <strain evidence="1">Gsoil 348</strain>
    </source>
</reference>
<dbReference type="EMBL" id="CP007139">
    <property type="protein sequence ID" value="AIE84971.1"/>
    <property type="molecule type" value="Genomic_DNA"/>
</dbReference>
<dbReference type="InterPro" id="IPR021459">
    <property type="entry name" value="GH101-related"/>
</dbReference>
<dbReference type="Pfam" id="PF11308">
    <property type="entry name" value="Glyco_hydro_129"/>
    <property type="match status" value="1"/>
</dbReference>
<sequence>MAGSLWMVALGLSVGTVARLENSELRVEVDPSSGEMAVLDKGTGQVWRQAKGARIPLTGPVSQSGGNLRFKSAGLKAQVEFTLPPRSRNLTVSIQADDPQAKIEPFDFFAPFQPEPGSFLTVADYNDGHLYPTDLDKWPLYNLDHIHVNALDMPWVGVVDLRSGRGYSLMVDTPFDATLKCLKTDGQRAPWVRWEAEKGSLGYARAVTYHFTAKGGYVDMAKAFRARTELGKLSTKARSNKNIPKLYGAPGLWDFNQLVSDREMKALGVDRCVHHVQDWSAHGDAVKAANALGYITEDYDYYLSSHPVSPDHPYLSGTSGRGYYDTLEHVAVAADGKPRGEGDWWIQCPSFYKTVGKEIIPKRLAKTPTTAIYFDQITADYLGVDDGPLGGGSLEECYDPKHPLGRREWSGAVRDFLKYVTDLEVIPAAEHGKWWEVPYTSIFYGIVSAQWPWPDVTFPTSEGDNEQWRYYRTWGSVGHTYRVPLWQLVYHDSAITMWYPWDVNDVTVGIPNDWIQEKKDAASVLYGVAAGFMVSDPGTGSWFKDRGKFMTSYRNTAKIHEALADKEMVSHRFLTPDRDVQETRWSDGTRVVVNFGSTKFLEGSYTIPRFGWIAKGPWGQAEKVWDDDAKRVVTTIVKGGYRFTDRSTWHGRAVAQAESTTGGVLRVNVDPIEGERLPVHLSVRPSTGLRVYVCDAKTGERTRRATWSPAAEGGINVEPLTGWIVLDVEQASRLRR</sequence>
<dbReference type="HOGENOM" id="CLU_425715_0_0_0"/>
<keyword evidence="2" id="KW-1185">Reference proteome</keyword>
<dbReference type="STRING" id="661478.OP10G_1603"/>
<name>A0A068NND3_FIMGI</name>
<dbReference type="Proteomes" id="UP000027982">
    <property type="component" value="Chromosome"/>
</dbReference>
<dbReference type="AlphaFoldDB" id="A0A068NND3"/>
<evidence type="ECO:0000313" key="1">
    <source>
        <dbReference type="EMBL" id="AIE84971.1"/>
    </source>
</evidence>
<evidence type="ECO:0000313" key="2">
    <source>
        <dbReference type="Proteomes" id="UP000027982"/>
    </source>
</evidence>
<organism evidence="1 2">
    <name type="scientific">Fimbriimonas ginsengisoli Gsoil 348</name>
    <dbReference type="NCBI Taxonomy" id="661478"/>
    <lineage>
        <taxon>Bacteria</taxon>
        <taxon>Bacillati</taxon>
        <taxon>Armatimonadota</taxon>
        <taxon>Fimbriimonadia</taxon>
        <taxon>Fimbriimonadales</taxon>
        <taxon>Fimbriimonadaceae</taxon>
        <taxon>Fimbriimonas</taxon>
    </lineage>
</organism>
<dbReference type="RefSeq" id="WP_025226424.1">
    <property type="nucleotide sequence ID" value="NZ_CP007139.1"/>
</dbReference>
<gene>
    <name evidence="1" type="ORF">OP10G_1603</name>
</gene>
<dbReference type="KEGG" id="fgi:OP10G_1603"/>
<protein>
    <submittedName>
        <fullName evidence="1">Uncharacterized protein</fullName>
    </submittedName>
</protein>
<accession>A0A068NND3</accession>
<dbReference type="OrthoDB" id="2496946at2"/>
<proteinExistence type="predicted"/>